<evidence type="ECO:0000313" key="2">
    <source>
        <dbReference type="Proteomes" id="UP000008148"/>
    </source>
</evidence>
<evidence type="ECO:0000313" key="1">
    <source>
        <dbReference type="EMBL" id="ABV14248.1"/>
    </source>
</evidence>
<accession>A8AL85</accession>
<gene>
    <name evidence="1" type="ordered locus">CKO_03159</name>
</gene>
<name>A8AL85_CITK8</name>
<proteinExistence type="predicted"/>
<sequence>MRPGAAGWRCEHLIRQTCAARVLSSQPTQNKCSDLWYIIDI</sequence>
<organism evidence="1 2">
    <name type="scientific">Citrobacter koseri (strain ATCC BAA-895 / CDC 4225-83 / SGSC4696)</name>
    <dbReference type="NCBI Taxonomy" id="290338"/>
    <lineage>
        <taxon>Bacteria</taxon>
        <taxon>Pseudomonadati</taxon>
        <taxon>Pseudomonadota</taxon>
        <taxon>Gammaproteobacteria</taxon>
        <taxon>Enterobacterales</taxon>
        <taxon>Enterobacteriaceae</taxon>
        <taxon>Citrobacter</taxon>
    </lineage>
</organism>
<keyword evidence="2" id="KW-1185">Reference proteome</keyword>
<dbReference type="Proteomes" id="UP000008148">
    <property type="component" value="Chromosome"/>
</dbReference>
<protein>
    <submittedName>
        <fullName evidence="1">Uncharacterized protein</fullName>
    </submittedName>
</protein>
<dbReference type="EMBL" id="CP000822">
    <property type="protein sequence ID" value="ABV14248.1"/>
    <property type="molecule type" value="Genomic_DNA"/>
</dbReference>
<reference evidence="1 2" key="1">
    <citation type="submission" date="2007-08" db="EMBL/GenBank/DDBJ databases">
        <authorList>
            <consortium name="The Citrobacter koseri Genome Sequencing Project"/>
            <person name="McClelland M."/>
            <person name="Sanderson E.K."/>
            <person name="Porwollik S."/>
            <person name="Spieth J."/>
            <person name="Clifton W.S."/>
            <person name="Latreille P."/>
            <person name="Courtney L."/>
            <person name="Wang C."/>
            <person name="Pepin K."/>
            <person name="Bhonagiri V."/>
            <person name="Nash W."/>
            <person name="Johnson M."/>
            <person name="Thiruvilangam P."/>
            <person name="Wilson R."/>
        </authorList>
    </citation>
    <scope>NUCLEOTIDE SEQUENCE [LARGE SCALE GENOMIC DNA]</scope>
    <source>
        <strain evidence="2">ATCC BAA-895 / CDC 4225-83 / SGSC4696</strain>
    </source>
</reference>
<dbReference type="HOGENOM" id="CLU_3267710_0_0_6"/>
<dbReference type="AlphaFoldDB" id="A8AL85"/>
<dbReference type="KEGG" id="cko:CKO_03159"/>